<dbReference type="SUPFAM" id="SSF46785">
    <property type="entry name" value="Winged helix' DNA-binding domain"/>
    <property type="match status" value="1"/>
</dbReference>
<comment type="caution">
    <text evidence="2">The sequence shown here is derived from an EMBL/GenBank/DDBJ whole genome shotgun (WGS) entry which is preliminary data.</text>
</comment>
<evidence type="ECO:0000313" key="2">
    <source>
        <dbReference type="EMBL" id="GGL87270.1"/>
    </source>
</evidence>
<keyword evidence="3" id="KW-1185">Reference proteome</keyword>
<dbReference type="Gene3D" id="1.10.10.10">
    <property type="entry name" value="Winged helix-like DNA-binding domain superfamily/Winged helix DNA-binding domain"/>
    <property type="match status" value="1"/>
</dbReference>
<gene>
    <name evidence="2" type="ORF">GCM10011534_06500</name>
</gene>
<dbReference type="NCBIfam" id="NF033788">
    <property type="entry name" value="HTH_metalloreg"/>
    <property type="match status" value="1"/>
</dbReference>
<dbReference type="RefSeq" id="WP_028285570.1">
    <property type="nucleotide sequence ID" value="NZ_BMLF01000001.1"/>
</dbReference>
<feature type="domain" description="HTH arsR-type" evidence="1">
    <location>
        <begin position="1"/>
        <end position="94"/>
    </location>
</feature>
<name>A0A917SMM0_9RHOB</name>
<dbReference type="EMBL" id="BMLF01000001">
    <property type="protein sequence ID" value="GGL87270.1"/>
    <property type="molecule type" value="Genomic_DNA"/>
</dbReference>
<sequence length="115" mass="12273">MAKHDPSLDHLFTALGDPTRRAILTRLAEGPASVSELAAPFDMALPSFMGHLGKLEAAGLIETSKAGRVRSCALNPQGFAPAIDWLDAQRALWAGRLDRLDALVLGLARQTPTDT</sequence>
<dbReference type="PANTHER" id="PTHR38600:SF2">
    <property type="entry name" value="SLL0088 PROTEIN"/>
    <property type="match status" value="1"/>
</dbReference>
<dbReference type="GO" id="GO:0003700">
    <property type="term" value="F:DNA-binding transcription factor activity"/>
    <property type="evidence" value="ECO:0007669"/>
    <property type="project" value="InterPro"/>
</dbReference>
<evidence type="ECO:0000313" key="3">
    <source>
        <dbReference type="Proteomes" id="UP000649829"/>
    </source>
</evidence>
<dbReference type="SMART" id="SM00418">
    <property type="entry name" value="HTH_ARSR"/>
    <property type="match status" value="1"/>
</dbReference>
<dbReference type="InterPro" id="IPR001845">
    <property type="entry name" value="HTH_ArsR_DNA-bd_dom"/>
</dbReference>
<dbReference type="AlphaFoldDB" id="A0A917SMM0"/>
<protein>
    <submittedName>
        <fullName evidence="2">Transcriptional regulator</fullName>
    </submittedName>
</protein>
<dbReference type="InterPro" id="IPR036388">
    <property type="entry name" value="WH-like_DNA-bd_sf"/>
</dbReference>
<accession>A0A917SMM0</accession>
<dbReference type="Pfam" id="PF12840">
    <property type="entry name" value="HTH_20"/>
    <property type="match status" value="1"/>
</dbReference>
<dbReference type="PANTHER" id="PTHR38600">
    <property type="entry name" value="TRANSCRIPTIONAL REGULATORY PROTEIN"/>
    <property type="match status" value="1"/>
</dbReference>
<dbReference type="InterPro" id="IPR036390">
    <property type="entry name" value="WH_DNA-bd_sf"/>
</dbReference>
<reference evidence="2" key="1">
    <citation type="journal article" date="2014" name="Int. J. Syst. Evol. Microbiol.">
        <title>Complete genome sequence of Corynebacterium casei LMG S-19264T (=DSM 44701T), isolated from a smear-ripened cheese.</title>
        <authorList>
            <consortium name="US DOE Joint Genome Institute (JGI-PGF)"/>
            <person name="Walter F."/>
            <person name="Albersmeier A."/>
            <person name="Kalinowski J."/>
            <person name="Ruckert C."/>
        </authorList>
    </citation>
    <scope>NUCLEOTIDE SEQUENCE</scope>
    <source>
        <strain evidence="2">CGMCC 1.6293</strain>
    </source>
</reference>
<reference evidence="2" key="2">
    <citation type="submission" date="2020-09" db="EMBL/GenBank/DDBJ databases">
        <authorList>
            <person name="Sun Q."/>
            <person name="Zhou Y."/>
        </authorList>
    </citation>
    <scope>NUCLEOTIDE SEQUENCE</scope>
    <source>
        <strain evidence="2">CGMCC 1.6293</strain>
    </source>
</reference>
<organism evidence="2 3">
    <name type="scientific">Pseudooceanicola nanhaiensis</name>
    <dbReference type="NCBI Taxonomy" id="375761"/>
    <lineage>
        <taxon>Bacteria</taxon>
        <taxon>Pseudomonadati</taxon>
        <taxon>Pseudomonadota</taxon>
        <taxon>Alphaproteobacteria</taxon>
        <taxon>Rhodobacterales</taxon>
        <taxon>Paracoccaceae</taxon>
        <taxon>Pseudooceanicola</taxon>
    </lineage>
</organism>
<evidence type="ECO:0000259" key="1">
    <source>
        <dbReference type="PROSITE" id="PS50987"/>
    </source>
</evidence>
<proteinExistence type="predicted"/>
<dbReference type="Proteomes" id="UP000649829">
    <property type="component" value="Unassembled WGS sequence"/>
</dbReference>
<dbReference type="PROSITE" id="PS50987">
    <property type="entry name" value="HTH_ARSR_2"/>
    <property type="match status" value="1"/>
</dbReference>
<dbReference type="InterPro" id="IPR011991">
    <property type="entry name" value="ArsR-like_HTH"/>
</dbReference>
<dbReference type="CDD" id="cd00090">
    <property type="entry name" value="HTH_ARSR"/>
    <property type="match status" value="1"/>
</dbReference>